<keyword evidence="3 7" id="KW-0812">Transmembrane</keyword>
<reference evidence="10" key="1">
    <citation type="submission" date="2019-09" db="EMBL/GenBank/DDBJ databases">
        <title>Mumia zhuanghuii sp. nov. isolated from the intestinal contents of plateau pika (Ochotona curzoniae) in the Qinghai-Tibet plateau of China.</title>
        <authorList>
            <person name="Tian Z."/>
        </authorList>
    </citation>
    <scope>NUCLEOTIDE SEQUENCE [LARGE SCALE GENOMIC DNA]</scope>
    <source>
        <strain evidence="10">JCM 30598</strain>
    </source>
</reference>
<dbReference type="InterPro" id="IPR000620">
    <property type="entry name" value="EamA_dom"/>
</dbReference>
<evidence type="ECO:0000256" key="5">
    <source>
        <dbReference type="ARBA" id="ARBA00023136"/>
    </source>
</evidence>
<dbReference type="PANTHER" id="PTHR32322">
    <property type="entry name" value="INNER MEMBRANE TRANSPORTER"/>
    <property type="match status" value="1"/>
</dbReference>
<name>A0A5J5IYT6_9MICO</name>
<feature type="region of interest" description="Disordered" evidence="6">
    <location>
        <begin position="287"/>
        <end position="312"/>
    </location>
</feature>
<evidence type="ECO:0000256" key="7">
    <source>
        <dbReference type="SAM" id="Phobius"/>
    </source>
</evidence>
<feature type="transmembrane region" description="Helical" evidence="7">
    <location>
        <begin position="118"/>
        <end position="139"/>
    </location>
</feature>
<evidence type="ECO:0000313" key="10">
    <source>
        <dbReference type="Proteomes" id="UP000325827"/>
    </source>
</evidence>
<sequence>MEDKSRRWIAVTAIAPIAWGSTYFVTRQLLPPDVPLWGGLLRALPAGLLVLLLSRRLPAGHWWWRSLVLGTLNVGGFFVLVYVAGQRLPSSVASTLMSTSAAAMMLLAWLLMRQRPRLAAALGAVVGIAGVVLMLGVGGEPVDPIGVVASIAAMFASSIGFVLTSRWGADVPALAMTSWQLIGGSLVLLPFAVVLEGGPPVLTPVSAVGFAYVAIVGTAVAYVAWFTGLRRLSPAAVGMIGLLNPLTGVLLGVAVAGEVFGLAQAVGFVLVVAGIALGLLPPRSRRHERQSADRMRQSGRASALAVRDEMRA</sequence>
<dbReference type="EMBL" id="VYSA01000002">
    <property type="protein sequence ID" value="KAA9107486.1"/>
    <property type="molecule type" value="Genomic_DNA"/>
</dbReference>
<evidence type="ECO:0000313" key="9">
    <source>
        <dbReference type="EMBL" id="KAA9107486.1"/>
    </source>
</evidence>
<accession>A0A5J5IYT6</accession>
<dbReference type="InterPro" id="IPR037185">
    <property type="entry name" value="EmrE-like"/>
</dbReference>
<dbReference type="AlphaFoldDB" id="A0A5J5IYT6"/>
<dbReference type="Proteomes" id="UP000325827">
    <property type="component" value="Unassembled WGS sequence"/>
</dbReference>
<feature type="transmembrane region" description="Helical" evidence="7">
    <location>
        <begin position="66"/>
        <end position="85"/>
    </location>
</feature>
<protein>
    <submittedName>
        <fullName evidence="9">EamA family transporter</fullName>
    </submittedName>
</protein>
<keyword evidence="4 7" id="KW-1133">Transmembrane helix</keyword>
<dbReference type="Pfam" id="PF00892">
    <property type="entry name" value="EamA"/>
    <property type="match status" value="2"/>
</dbReference>
<keyword evidence="5 7" id="KW-0472">Membrane</keyword>
<evidence type="ECO:0000256" key="3">
    <source>
        <dbReference type="ARBA" id="ARBA00022692"/>
    </source>
</evidence>
<feature type="transmembrane region" description="Helical" evidence="7">
    <location>
        <begin position="262"/>
        <end position="280"/>
    </location>
</feature>
<keyword evidence="10" id="KW-1185">Reference proteome</keyword>
<evidence type="ECO:0000256" key="4">
    <source>
        <dbReference type="ARBA" id="ARBA00022989"/>
    </source>
</evidence>
<evidence type="ECO:0000259" key="8">
    <source>
        <dbReference type="Pfam" id="PF00892"/>
    </source>
</evidence>
<comment type="subcellular location">
    <subcellularLocation>
        <location evidence="1">Membrane</location>
        <topology evidence="1">Multi-pass membrane protein</topology>
    </subcellularLocation>
</comment>
<feature type="transmembrane region" description="Helical" evidence="7">
    <location>
        <begin position="171"/>
        <end position="195"/>
    </location>
</feature>
<feature type="transmembrane region" description="Helical" evidence="7">
    <location>
        <begin position="237"/>
        <end position="256"/>
    </location>
</feature>
<feature type="transmembrane region" description="Helical" evidence="7">
    <location>
        <begin position="201"/>
        <end position="225"/>
    </location>
</feature>
<organism evidence="9 10">
    <name type="scientific">Microbacterium rhizomatis</name>
    <dbReference type="NCBI Taxonomy" id="1631477"/>
    <lineage>
        <taxon>Bacteria</taxon>
        <taxon>Bacillati</taxon>
        <taxon>Actinomycetota</taxon>
        <taxon>Actinomycetes</taxon>
        <taxon>Micrococcales</taxon>
        <taxon>Microbacteriaceae</taxon>
        <taxon>Microbacterium</taxon>
    </lineage>
</organism>
<feature type="domain" description="EamA" evidence="8">
    <location>
        <begin position="7"/>
        <end position="135"/>
    </location>
</feature>
<feature type="transmembrane region" description="Helical" evidence="7">
    <location>
        <begin position="145"/>
        <end position="164"/>
    </location>
</feature>
<dbReference type="Gene3D" id="1.10.3730.20">
    <property type="match status" value="1"/>
</dbReference>
<evidence type="ECO:0000256" key="2">
    <source>
        <dbReference type="ARBA" id="ARBA00007362"/>
    </source>
</evidence>
<evidence type="ECO:0000256" key="6">
    <source>
        <dbReference type="SAM" id="MobiDB-lite"/>
    </source>
</evidence>
<gene>
    <name evidence="9" type="ORF">F6B43_08390</name>
</gene>
<comment type="caution">
    <text evidence="9">The sequence shown here is derived from an EMBL/GenBank/DDBJ whole genome shotgun (WGS) entry which is preliminary data.</text>
</comment>
<feature type="transmembrane region" description="Helical" evidence="7">
    <location>
        <begin position="91"/>
        <end position="111"/>
    </location>
</feature>
<dbReference type="GO" id="GO:0016020">
    <property type="term" value="C:membrane"/>
    <property type="evidence" value="ECO:0007669"/>
    <property type="project" value="UniProtKB-SubCell"/>
</dbReference>
<evidence type="ECO:0000256" key="1">
    <source>
        <dbReference type="ARBA" id="ARBA00004141"/>
    </source>
</evidence>
<feature type="transmembrane region" description="Helical" evidence="7">
    <location>
        <begin position="36"/>
        <end position="54"/>
    </location>
</feature>
<feature type="domain" description="EamA" evidence="8">
    <location>
        <begin position="145"/>
        <end position="277"/>
    </location>
</feature>
<proteinExistence type="inferred from homology"/>
<comment type="similarity">
    <text evidence="2">Belongs to the EamA transporter family.</text>
</comment>
<dbReference type="RefSeq" id="WP_150448523.1">
    <property type="nucleotide sequence ID" value="NZ_VYSA01000002.1"/>
</dbReference>
<dbReference type="PANTHER" id="PTHR32322:SF2">
    <property type="entry name" value="EAMA DOMAIN-CONTAINING PROTEIN"/>
    <property type="match status" value="1"/>
</dbReference>
<dbReference type="OrthoDB" id="5430053at2"/>
<dbReference type="InterPro" id="IPR050638">
    <property type="entry name" value="AA-Vitamin_Transporters"/>
</dbReference>
<dbReference type="SUPFAM" id="SSF103481">
    <property type="entry name" value="Multidrug resistance efflux transporter EmrE"/>
    <property type="match status" value="2"/>
</dbReference>